<feature type="transmembrane region" description="Helical" evidence="1">
    <location>
        <begin position="59"/>
        <end position="81"/>
    </location>
</feature>
<keyword evidence="3" id="KW-1185">Reference proteome</keyword>
<feature type="transmembrane region" description="Helical" evidence="1">
    <location>
        <begin position="237"/>
        <end position="257"/>
    </location>
</feature>
<feature type="transmembrane region" description="Helical" evidence="1">
    <location>
        <begin position="291"/>
        <end position="308"/>
    </location>
</feature>
<accession>A9AY34</accession>
<dbReference type="Proteomes" id="UP000000787">
    <property type="component" value="Chromosome"/>
</dbReference>
<feature type="transmembrane region" description="Helical" evidence="1">
    <location>
        <begin position="182"/>
        <end position="202"/>
    </location>
</feature>
<dbReference type="HOGENOM" id="CLU_030340_1_0_0"/>
<evidence type="ECO:0000313" key="2">
    <source>
        <dbReference type="EMBL" id="ABX06916.1"/>
    </source>
</evidence>
<feature type="transmembrane region" description="Helical" evidence="1">
    <location>
        <begin position="320"/>
        <end position="340"/>
    </location>
</feature>
<dbReference type="EMBL" id="CP000875">
    <property type="protein sequence ID" value="ABX06916.1"/>
    <property type="molecule type" value="Genomic_DNA"/>
</dbReference>
<feature type="transmembrane region" description="Helical" evidence="1">
    <location>
        <begin position="209"/>
        <end position="231"/>
    </location>
</feature>
<keyword evidence="1" id="KW-0812">Transmembrane</keyword>
<protein>
    <recommendedName>
        <fullName evidence="4">Glycosyltransferase RgtA/B/C/D-like domain-containing protein</fullName>
    </recommendedName>
</protein>
<dbReference type="KEGG" id="hau:Haur_4284"/>
<sequence>MQTYPCKLTSPARERGGIDTIITGGMPLSRRSGRGVGGEGKPLHIEESRPTMKRLLSQAGPVVIVALWLALLPISLFRLYATDEVQYFAYLRSVYFDGNLDFANEYGYFADLGMQKGDPAVYNALLKDRSSDPPLNPITGLYRNVAPVGSAILWSPWYVVADGLVGVGIFGDAPRDGFSQPYIIAVCLASACYTLFGLLLSYRLARRWVGMWAATLATLSIWLASPLIWYTYIQVPWSHGAGFAMVALFITIWLGPTDQPLLAQGSQRSWVRWLALAIVGGLMTLTREQLGLFLLLPAVEGLVAYASLIRQGQWLQVRQLLAKHVFFVLIFALSLAPQLISYNILYGQPKPSGTVSGKLNLISYKFLHTLFDPRRGAFMWHPLLLVGLAGLIWLWRKDRLLTGLLSLGLFAQIYLNGAFGSTWHLQGSFGFRRLIECTPIFIIGLALLIERIRWPKAAIASLALVFIVWNGGLIFQAATDREIRGPGLRWNTMLADQLKVPQLVWQKADQLLFNRCEVVKNC</sequence>
<feature type="transmembrane region" description="Helical" evidence="1">
    <location>
        <begin position="400"/>
        <end position="419"/>
    </location>
</feature>
<dbReference type="STRING" id="316274.Haur_4284"/>
<feature type="transmembrane region" description="Helical" evidence="1">
    <location>
        <begin position="457"/>
        <end position="478"/>
    </location>
</feature>
<organism evidence="2 3">
    <name type="scientific">Herpetosiphon aurantiacus (strain ATCC 23779 / DSM 785 / 114-95)</name>
    <dbReference type="NCBI Taxonomy" id="316274"/>
    <lineage>
        <taxon>Bacteria</taxon>
        <taxon>Bacillati</taxon>
        <taxon>Chloroflexota</taxon>
        <taxon>Chloroflexia</taxon>
        <taxon>Herpetosiphonales</taxon>
        <taxon>Herpetosiphonaceae</taxon>
        <taxon>Herpetosiphon</taxon>
    </lineage>
</organism>
<keyword evidence="1" id="KW-0472">Membrane</keyword>
<dbReference type="AlphaFoldDB" id="A9AY34"/>
<dbReference type="InParanoid" id="A9AY34"/>
<dbReference type="eggNOG" id="COG1807">
    <property type="taxonomic scope" value="Bacteria"/>
</dbReference>
<feature type="transmembrane region" description="Helical" evidence="1">
    <location>
        <begin position="269"/>
        <end position="285"/>
    </location>
</feature>
<feature type="transmembrane region" description="Helical" evidence="1">
    <location>
        <begin position="377"/>
        <end position="395"/>
    </location>
</feature>
<dbReference type="BioCyc" id="HAUR316274:GHYA-4336-MONOMER"/>
<reference evidence="2 3" key="1">
    <citation type="journal article" date="2011" name="Stand. Genomic Sci.">
        <title>Complete genome sequence of the filamentous gliding predatory bacterium Herpetosiphon aurantiacus type strain (114-95(T)).</title>
        <authorList>
            <person name="Kiss H."/>
            <person name="Nett M."/>
            <person name="Domin N."/>
            <person name="Martin K."/>
            <person name="Maresca J.A."/>
            <person name="Copeland A."/>
            <person name="Lapidus A."/>
            <person name="Lucas S."/>
            <person name="Berry K.W."/>
            <person name="Glavina Del Rio T."/>
            <person name="Dalin E."/>
            <person name="Tice H."/>
            <person name="Pitluck S."/>
            <person name="Richardson P."/>
            <person name="Bruce D."/>
            <person name="Goodwin L."/>
            <person name="Han C."/>
            <person name="Detter J.C."/>
            <person name="Schmutz J."/>
            <person name="Brettin T."/>
            <person name="Land M."/>
            <person name="Hauser L."/>
            <person name="Kyrpides N.C."/>
            <person name="Ivanova N."/>
            <person name="Goker M."/>
            <person name="Woyke T."/>
            <person name="Klenk H.P."/>
            <person name="Bryant D.A."/>
        </authorList>
    </citation>
    <scope>NUCLEOTIDE SEQUENCE [LARGE SCALE GENOMIC DNA]</scope>
    <source>
        <strain evidence="3">ATCC 23779 / DSM 785 / 114-95</strain>
    </source>
</reference>
<evidence type="ECO:0000313" key="3">
    <source>
        <dbReference type="Proteomes" id="UP000000787"/>
    </source>
</evidence>
<evidence type="ECO:0008006" key="4">
    <source>
        <dbReference type="Google" id="ProtNLM"/>
    </source>
</evidence>
<gene>
    <name evidence="2" type="ordered locus">Haur_4284</name>
</gene>
<feature type="transmembrane region" description="Helical" evidence="1">
    <location>
        <begin position="431"/>
        <end position="450"/>
    </location>
</feature>
<proteinExistence type="predicted"/>
<name>A9AY34_HERA2</name>
<keyword evidence="1" id="KW-1133">Transmembrane helix</keyword>
<evidence type="ECO:0000256" key="1">
    <source>
        <dbReference type="SAM" id="Phobius"/>
    </source>
</evidence>